<feature type="compositionally biased region" description="Basic and acidic residues" evidence="14">
    <location>
        <begin position="612"/>
        <end position="627"/>
    </location>
</feature>
<feature type="domain" description="C2H2-type" evidence="15">
    <location>
        <begin position="277"/>
        <end position="304"/>
    </location>
</feature>
<protein>
    <recommendedName>
        <fullName evidence="15">C2H2-type domain-containing protein</fullName>
    </recommendedName>
</protein>
<evidence type="ECO:0000256" key="12">
    <source>
        <dbReference type="ARBA" id="ARBA00023242"/>
    </source>
</evidence>
<feature type="compositionally biased region" description="Basic and acidic residues" evidence="14">
    <location>
        <begin position="144"/>
        <end position="157"/>
    </location>
</feature>
<keyword evidence="4" id="KW-0479">Metal-binding</keyword>
<feature type="domain" description="C2H2-type" evidence="15">
    <location>
        <begin position="305"/>
        <end position="334"/>
    </location>
</feature>
<keyword evidence="17" id="KW-1185">Reference proteome</keyword>
<feature type="domain" description="C2H2-type" evidence="15">
    <location>
        <begin position="335"/>
        <end position="364"/>
    </location>
</feature>
<evidence type="ECO:0000256" key="14">
    <source>
        <dbReference type="SAM" id="MobiDB-lite"/>
    </source>
</evidence>
<feature type="compositionally biased region" description="Basic residues" evidence="14">
    <location>
        <begin position="129"/>
        <end position="141"/>
    </location>
</feature>
<organism evidence="16 17">
    <name type="scientific">Oedothorax gibbosus</name>
    <dbReference type="NCBI Taxonomy" id="931172"/>
    <lineage>
        <taxon>Eukaryota</taxon>
        <taxon>Metazoa</taxon>
        <taxon>Ecdysozoa</taxon>
        <taxon>Arthropoda</taxon>
        <taxon>Chelicerata</taxon>
        <taxon>Arachnida</taxon>
        <taxon>Araneae</taxon>
        <taxon>Araneomorphae</taxon>
        <taxon>Entelegynae</taxon>
        <taxon>Araneoidea</taxon>
        <taxon>Linyphiidae</taxon>
        <taxon>Erigoninae</taxon>
        <taxon>Oedothorax</taxon>
    </lineage>
</organism>
<name>A0AAV6V9N3_9ARAC</name>
<evidence type="ECO:0000256" key="7">
    <source>
        <dbReference type="ARBA" id="ARBA00022833"/>
    </source>
</evidence>
<keyword evidence="5" id="KW-0677">Repeat</keyword>
<dbReference type="Proteomes" id="UP000827092">
    <property type="component" value="Unassembled WGS sequence"/>
</dbReference>
<evidence type="ECO:0000256" key="1">
    <source>
        <dbReference type="ARBA" id="ARBA00004123"/>
    </source>
</evidence>
<gene>
    <name evidence="16" type="ORF">JTE90_014601</name>
</gene>
<keyword evidence="3" id="KW-0678">Repressor</keyword>
<evidence type="ECO:0000256" key="6">
    <source>
        <dbReference type="ARBA" id="ARBA00022771"/>
    </source>
</evidence>
<keyword evidence="12" id="KW-0539">Nucleus</keyword>
<dbReference type="Pfam" id="PF00096">
    <property type="entry name" value="zf-C2H2"/>
    <property type="match status" value="4"/>
</dbReference>
<feature type="compositionally biased region" description="Polar residues" evidence="14">
    <location>
        <begin position="628"/>
        <end position="653"/>
    </location>
</feature>
<dbReference type="GO" id="GO:0031519">
    <property type="term" value="C:PcG protein complex"/>
    <property type="evidence" value="ECO:0007669"/>
    <property type="project" value="TreeGrafter"/>
</dbReference>
<keyword evidence="7" id="KW-0862">Zinc</keyword>
<dbReference type="PANTHER" id="PTHR14003">
    <property type="entry name" value="TRANSCRIPTIONAL REPRESSOR PROTEIN YY"/>
    <property type="match status" value="1"/>
</dbReference>
<evidence type="ECO:0000256" key="3">
    <source>
        <dbReference type="ARBA" id="ARBA00022491"/>
    </source>
</evidence>
<dbReference type="EMBL" id="JAFNEN010000134">
    <property type="protein sequence ID" value="KAG8192818.1"/>
    <property type="molecule type" value="Genomic_DNA"/>
</dbReference>
<dbReference type="SUPFAM" id="SSF57667">
    <property type="entry name" value="beta-beta-alpha zinc fingers"/>
    <property type="match status" value="3"/>
</dbReference>
<evidence type="ECO:0000259" key="15">
    <source>
        <dbReference type="PROSITE" id="PS50157"/>
    </source>
</evidence>
<dbReference type="GO" id="GO:0005667">
    <property type="term" value="C:transcription regulator complex"/>
    <property type="evidence" value="ECO:0007669"/>
    <property type="project" value="TreeGrafter"/>
</dbReference>
<feature type="region of interest" description="Disordered" evidence="14">
    <location>
        <begin position="602"/>
        <end position="675"/>
    </location>
</feature>
<evidence type="ECO:0000256" key="10">
    <source>
        <dbReference type="ARBA" id="ARBA00023159"/>
    </source>
</evidence>
<evidence type="ECO:0000256" key="13">
    <source>
        <dbReference type="PROSITE-ProRule" id="PRU00042"/>
    </source>
</evidence>
<dbReference type="PANTHER" id="PTHR14003:SF19">
    <property type="entry name" value="YY2 TRANSCRIPTION FACTOR"/>
    <property type="match status" value="1"/>
</dbReference>
<evidence type="ECO:0000256" key="2">
    <source>
        <dbReference type="ARBA" id="ARBA00006232"/>
    </source>
</evidence>
<keyword evidence="11" id="KW-0804">Transcription</keyword>
<dbReference type="GO" id="GO:0000981">
    <property type="term" value="F:DNA-binding transcription factor activity, RNA polymerase II-specific"/>
    <property type="evidence" value="ECO:0007669"/>
    <property type="project" value="TreeGrafter"/>
</dbReference>
<feature type="compositionally biased region" description="Basic and acidic residues" evidence="14">
    <location>
        <begin position="487"/>
        <end position="497"/>
    </location>
</feature>
<reference evidence="16 17" key="1">
    <citation type="journal article" date="2022" name="Nat. Ecol. Evol.">
        <title>A masculinizing supergene underlies an exaggerated male reproductive morph in a spider.</title>
        <authorList>
            <person name="Hendrickx F."/>
            <person name="De Corte Z."/>
            <person name="Sonet G."/>
            <person name="Van Belleghem S.M."/>
            <person name="Kostlbacher S."/>
            <person name="Vangestel C."/>
        </authorList>
    </citation>
    <scope>NUCLEOTIDE SEQUENCE [LARGE SCALE GENOMIC DNA]</scope>
    <source>
        <strain evidence="16">W744_W776</strain>
    </source>
</reference>
<keyword evidence="6 13" id="KW-0863">Zinc-finger</keyword>
<keyword evidence="10" id="KW-0010">Activator</keyword>
<feature type="region of interest" description="Disordered" evidence="14">
    <location>
        <begin position="562"/>
        <end position="581"/>
    </location>
</feature>
<comment type="caution">
    <text evidence="16">The sequence shown here is derived from an EMBL/GenBank/DDBJ whole genome shotgun (WGS) entry which is preliminary data.</text>
</comment>
<evidence type="ECO:0000313" key="17">
    <source>
        <dbReference type="Proteomes" id="UP000827092"/>
    </source>
</evidence>
<dbReference type="GO" id="GO:0008270">
    <property type="term" value="F:zinc ion binding"/>
    <property type="evidence" value="ECO:0007669"/>
    <property type="project" value="UniProtKB-KW"/>
</dbReference>
<feature type="domain" description="C2H2-type" evidence="15">
    <location>
        <begin position="248"/>
        <end position="272"/>
    </location>
</feature>
<sequence>MSYNNELYIFSEVHGYDSSKGERLVPHCNVNMNNLGSTDIASEVVVSDTREVEIADILVGMPVETVVSTSCDDQQLISLQPLLDGSNQGIILQPQEEVVGPDSESEGLSAYEQIPVSTSDVIYDSSSHANKRGRKGKRSGGKGKLTEEQVSEHKRAARKWDRKQVQIKTLEGEFSVTVWASGSDDDKKGLCVDDSMTPEPDPDYTEYMTGKKALPGGIPGVDLSDPKQLAEFAKMKPRKQNDDIARTIACPHKGCNKMFRDNSAMRKHLHTHGPRVHVCAECGKAFVESSKLKRHQLVHTGEKPFQCTFEGCGKRFSLDFNLRTHVRIHTGDRPYVCPFDECNKKFAQSTNLKSHILTHAKAKFEVYGIVKAFRKLRKKVEYLEQVRITEKITSLNTQANAAPEITMTDVQSEFLLTQIRYITKILKEFGSNEETTTEDNRYSSHRPTKNVATSNNNFEYEPSIIEDNRNKHEKALQTDQDVFEPNQEYKQEQKEKNMTNSPRKLPSRVPKSSSHPHYHLKLNDVPFILGASSSASHSVVANVQNIIAMMKSHNRALCAPKVQPRSRSASSSHANQETDANEMFREISEDLVTLTQKQKKLAEMFDNPPTSKYEKTKPEVSQKKENSCKTNVKPQNSCISTSNKQCSSLNQGPKHSKHKPTALVESSHKPTAPTINLQTNNNPQLARRTMLRSLKDFKRHLSQEDISWE</sequence>
<dbReference type="InterPro" id="IPR036236">
    <property type="entry name" value="Znf_C2H2_sf"/>
</dbReference>
<accession>A0AAV6V9N3</accession>
<dbReference type="FunFam" id="3.30.160.60:FF:000163">
    <property type="entry name" value="transcriptional repressor protein YY1"/>
    <property type="match status" value="1"/>
</dbReference>
<dbReference type="FunFam" id="3.30.160.60:FF:000174">
    <property type="entry name" value="Transcriptional repressor protein YY1"/>
    <property type="match status" value="1"/>
</dbReference>
<feature type="compositionally biased region" description="Basic and acidic residues" evidence="14">
    <location>
        <begin position="466"/>
        <end position="476"/>
    </location>
</feature>
<dbReference type="GO" id="GO:0000978">
    <property type="term" value="F:RNA polymerase II cis-regulatory region sequence-specific DNA binding"/>
    <property type="evidence" value="ECO:0007669"/>
    <property type="project" value="TreeGrafter"/>
</dbReference>
<keyword evidence="9" id="KW-0238">DNA-binding</keyword>
<evidence type="ECO:0000256" key="8">
    <source>
        <dbReference type="ARBA" id="ARBA00023015"/>
    </source>
</evidence>
<evidence type="ECO:0000256" key="11">
    <source>
        <dbReference type="ARBA" id="ARBA00023163"/>
    </source>
</evidence>
<evidence type="ECO:0000256" key="9">
    <source>
        <dbReference type="ARBA" id="ARBA00023125"/>
    </source>
</evidence>
<feature type="compositionally biased region" description="Polar residues" evidence="14">
    <location>
        <begin position="565"/>
        <end position="578"/>
    </location>
</feature>
<evidence type="ECO:0000313" key="16">
    <source>
        <dbReference type="EMBL" id="KAG8192818.1"/>
    </source>
</evidence>
<dbReference type="FunFam" id="3.30.160.60:FF:000104">
    <property type="entry name" value="Transcriptional repressor protein YY1"/>
    <property type="match status" value="1"/>
</dbReference>
<evidence type="ECO:0000256" key="5">
    <source>
        <dbReference type="ARBA" id="ARBA00022737"/>
    </source>
</evidence>
<dbReference type="PROSITE" id="PS00028">
    <property type="entry name" value="ZINC_FINGER_C2H2_1"/>
    <property type="match status" value="3"/>
</dbReference>
<feature type="region of interest" description="Disordered" evidence="14">
    <location>
        <begin position="122"/>
        <end position="157"/>
    </location>
</feature>
<dbReference type="Gene3D" id="3.30.160.60">
    <property type="entry name" value="Classic Zinc Finger"/>
    <property type="match status" value="4"/>
</dbReference>
<dbReference type="SMART" id="SM00355">
    <property type="entry name" value="ZnF_C2H2"/>
    <property type="match status" value="4"/>
</dbReference>
<keyword evidence="8" id="KW-0805">Transcription regulation</keyword>
<proteinExistence type="inferred from homology"/>
<comment type="similarity">
    <text evidence="2">Belongs to the YY transcription factor family.</text>
</comment>
<comment type="subcellular location">
    <subcellularLocation>
        <location evidence="1">Nucleus</location>
    </subcellularLocation>
</comment>
<dbReference type="AlphaFoldDB" id="A0AAV6V9N3"/>
<dbReference type="GO" id="GO:0000785">
    <property type="term" value="C:chromatin"/>
    <property type="evidence" value="ECO:0007669"/>
    <property type="project" value="TreeGrafter"/>
</dbReference>
<dbReference type="FunFam" id="3.30.160.60:FF:000109">
    <property type="entry name" value="Transcriptional repressor protein YY1"/>
    <property type="match status" value="1"/>
</dbReference>
<evidence type="ECO:0000256" key="4">
    <source>
        <dbReference type="ARBA" id="ARBA00022723"/>
    </source>
</evidence>
<dbReference type="PROSITE" id="PS50157">
    <property type="entry name" value="ZINC_FINGER_C2H2_2"/>
    <property type="match status" value="4"/>
</dbReference>
<dbReference type="InterPro" id="IPR013087">
    <property type="entry name" value="Znf_C2H2_type"/>
</dbReference>
<feature type="region of interest" description="Disordered" evidence="14">
    <location>
        <begin position="432"/>
        <end position="516"/>
    </location>
</feature>